<comment type="caution">
    <text evidence="1">The sequence shown here is derived from an EMBL/GenBank/DDBJ whole genome shotgun (WGS) entry which is preliminary data.</text>
</comment>
<protein>
    <submittedName>
        <fullName evidence="1">Uncharacterized protein</fullName>
    </submittedName>
</protein>
<proteinExistence type="predicted"/>
<keyword evidence="2" id="KW-1185">Reference proteome</keyword>
<dbReference type="Proteomes" id="UP001482620">
    <property type="component" value="Unassembled WGS sequence"/>
</dbReference>
<reference evidence="1 2" key="1">
    <citation type="submission" date="2021-06" db="EMBL/GenBank/DDBJ databases">
        <authorList>
            <person name="Palmer J.M."/>
        </authorList>
    </citation>
    <scope>NUCLEOTIDE SEQUENCE [LARGE SCALE GENOMIC DNA]</scope>
    <source>
        <strain evidence="2">if_2019</strain>
        <tissue evidence="1">Muscle</tissue>
    </source>
</reference>
<accession>A0ABV0SUT3</accession>
<organism evidence="1 2">
    <name type="scientific">Ilyodon furcidens</name>
    <name type="common">goldbreast splitfin</name>
    <dbReference type="NCBI Taxonomy" id="33524"/>
    <lineage>
        <taxon>Eukaryota</taxon>
        <taxon>Metazoa</taxon>
        <taxon>Chordata</taxon>
        <taxon>Craniata</taxon>
        <taxon>Vertebrata</taxon>
        <taxon>Euteleostomi</taxon>
        <taxon>Actinopterygii</taxon>
        <taxon>Neopterygii</taxon>
        <taxon>Teleostei</taxon>
        <taxon>Neoteleostei</taxon>
        <taxon>Acanthomorphata</taxon>
        <taxon>Ovalentaria</taxon>
        <taxon>Atherinomorphae</taxon>
        <taxon>Cyprinodontiformes</taxon>
        <taxon>Goodeidae</taxon>
        <taxon>Ilyodon</taxon>
    </lineage>
</organism>
<gene>
    <name evidence="1" type="ORF">ILYODFUR_038121</name>
</gene>
<name>A0ABV0SUT3_9TELE</name>
<evidence type="ECO:0000313" key="2">
    <source>
        <dbReference type="Proteomes" id="UP001482620"/>
    </source>
</evidence>
<evidence type="ECO:0000313" key="1">
    <source>
        <dbReference type="EMBL" id="MEQ2223581.1"/>
    </source>
</evidence>
<dbReference type="EMBL" id="JAHRIQ010009083">
    <property type="protein sequence ID" value="MEQ2223581.1"/>
    <property type="molecule type" value="Genomic_DNA"/>
</dbReference>
<sequence>MECGFEPTTHRLQDGLLPPQPHSPCDLTVYVDFGVMGSFSLYVPPARVGIGTISLWITTLTYKLQPASLNCHLHLFWGWCAHLAPKRVHVLDTEPISFKNGMMGGHCFGVFTCLSRSKRHSQKSGNFTQR</sequence>